<sequence>MSDVAQKLENMIPFQAASAEIVSFIETEDGVMYCFGKAAHTVLEDTTDVYAPGCIYIKSLTAGTSVMYFNVGTKAAPDFDTATWS</sequence>
<dbReference type="AlphaFoldDB" id="X0U3Z4"/>
<evidence type="ECO:0000313" key="1">
    <source>
        <dbReference type="EMBL" id="GAG00459.1"/>
    </source>
</evidence>
<reference evidence="1" key="1">
    <citation type="journal article" date="2014" name="Front. Microbiol.">
        <title>High frequency of phylogenetically diverse reductive dehalogenase-homologous genes in deep subseafloor sedimentary metagenomes.</title>
        <authorList>
            <person name="Kawai M."/>
            <person name="Futagami T."/>
            <person name="Toyoda A."/>
            <person name="Takaki Y."/>
            <person name="Nishi S."/>
            <person name="Hori S."/>
            <person name="Arai W."/>
            <person name="Tsubouchi T."/>
            <person name="Morono Y."/>
            <person name="Uchiyama I."/>
            <person name="Ito T."/>
            <person name="Fujiyama A."/>
            <person name="Inagaki F."/>
            <person name="Takami H."/>
        </authorList>
    </citation>
    <scope>NUCLEOTIDE SEQUENCE</scope>
    <source>
        <strain evidence="1">Expedition CK06-06</strain>
    </source>
</reference>
<accession>X0U3Z4</accession>
<dbReference type="EMBL" id="BARS01027702">
    <property type="protein sequence ID" value="GAG00459.1"/>
    <property type="molecule type" value="Genomic_DNA"/>
</dbReference>
<gene>
    <name evidence="1" type="ORF">S01H1_43477</name>
</gene>
<proteinExistence type="predicted"/>
<comment type="caution">
    <text evidence="1">The sequence shown here is derived from an EMBL/GenBank/DDBJ whole genome shotgun (WGS) entry which is preliminary data.</text>
</comment>
<name>X0U3Z4_9ZZZZ</name>
<protein>
    <submittedName>
        <fullName evidence="1">Uncharacterized protein</fullName>
    </submittedName>
</protein>
<organism evidence="1">
    <name type="scientific">marine sediment metagenome</name>
    <dbReference type="NCBI Taxonomy" id="412755"/>
    <lineage>
        <taxon>unclassified sequences</taxon>
        <taxon>metagenomes</taxon>
        <taxon>ecological metagenomes</taxon>
    </lineage>
</organism>